<comment type="similarity">
    <text evidence="1 4">Belongs to the thiolase-like superfamily. Beta-ketoacyl-ACP synthases family.</text>
</comment>
<feature type="domain" description="Ketosynthase family 3 (KS3)" evidence="5">
    <location>
        <begin position="1"/>
        <end position="274"/>
    </location>
</feature>
<dbReference type="InterPro" id="IPR020841">
    <property type="entry name" value="PKS_Beta-ketoAc_synthase_dom"/>
</dbReference>
<evidence type="ECO:0000313" key="6">
    <source>
        <dbReference type="EMBL" id="PKK78546.1"/>
    </source>
</evidence>
<reference evidence="6 7" key="1">
    <citation type="submission" date="2016-04" db="EMBL/GenBank/DDBJ databases">
        <title>Genome analyses suggest a sexual origin of heterokaryosis in a supposedly ancient asexual fungus.</title>
        <authorList>
            <person name="Ropars J."/>
            <person name="Sedzielewska K."/>
            <person name="Noel J."/>
            <person name="Charron P."/>
            <person name="Farinelli L."/>
            <person name="Marton T."/>
            <person name="Kruger M."/>
            <person name="Pelin A."/>
            <person name="Brachmann A."/>
            <person name="Corradi N."/>
        </authorList>
    </citation>
    <scope>NUCLEOTIDE SEQUENCE [LARGE SCALE GENOMIC DNA]</scope>
    <source>
        <strain evidence="6 7">C2</strain>
    </source>
</reference>
<evidence type="ECO:0000256" key="2">
    <source>
        <dbReference type="ARBA" id="ARBA00013191"/>
    </source>
</evidence>
<dbReference type="PANTHER" id="PTHR11712:SF336">
    <property type="entry name" value="3-OXOACYL-[ACYL-CARRIER-PROTEIN] SYNTHASE, MITOCHONDRIAL"/>
    <property type="match status" value="1"/>
</dbReference>
<dbReference type="GO" id="GO:0005739">
    <property type="term" value="C:mitochondrion"/>
    <property type="evidence" value="ECO:0007669"/>
    <property type="project" value="TreeGrafter"/>
</dbReference>
<accession>A0A2N1NXC7</accession>
<dbReference type="Gene3D" id="3.40.47.10">
    <property type="match status" value="1"/>
</dbReference>
<dbReference type="EC" id="2.3.1.41" evidence="2"/>
<comment type="caution">
    <text evidence="6">The sequence shown here is derived from an EMBL/GenBank/DDBJ whole genome shotgun (WGS) entry which is preliminary data.</text>
</comment>
<organism evidence="6 7">
    <name type="scientific">Rhizophagus irregularis</name>
    <dbReference type="NCBI Taxonomy" id="588596"/>
    <lineage>
        <taxon>Eukaryota</taxon>
        <taxon>Fungi</taxon>
        <taxon>Fungi incertae sedis</taxon>
        <taxon>Mucoromycota</taxon>
        <taxon>Glomeromycotina</taxon>
        <taxon>Glomeromycetes</taxon>
        <taxon>Glomerales</taxon>
        <taxon>Glomeraceae</taxon>
        <taxon>Rhizophagus</taxon>
    </lineage>
</organism>
<dbReference type="VEuPathDB" id="FungiDB:FUN_004017"/>
<dbReference type="InterPro" id="IPR000794">
    <property type="entry name" value="Beta-ketoacyl_synthase"/>
</dbReference>
<dbReference type="VEuPathDB" id="FungiDB:RhiirFUN_006163"/>
<sequence length="275" mass="29044">MKYGFRGPNHAVSTACTTGAHSIGDASRFIQFGDADVMVAGGSEACVLPLAMSGFAKAKSLATKFNDQPEKASRPFDKDRDGFVVGEGAGMVVLEEYNHAINRGAKIYAELSGYGLSGDAHHITAPPENGIGAELAMRRALSQAKLSPKNIDYINAHATSTQLGDIAENRAIKSIFQQSDIDNNKKLAISSTKGSIGHLLGAAGAVEAIFTILAIYNDFLPPTLNLHSLDDLKDSYNFNYVPLKAQKVGGNGIKAALTNSFGFGGTNACLCFVKI</sequence>
<dbReference type="SMART" id="SM00825">
    <property type="entry name" value="PKS_KS"/>
    <property type="match status" value="1"/>
</dbReference>
<dbReference type="VEuPathDB" id="FungiDB:RhiirA1_381140"/>
<dbReference type="InterPro" id="IPR016039">
    <property type="entry name" value="Thiolase-like"/>
</dbReference>
<dbReference type="InterPro" id="IPR014031">
    <property type="entry name" value="Ketoacyl_synth_C"/>
</dbReference>
<dbReference type="GO" id="GO:0006633">
    <property type="term" value="P:fatty acid biosynthetic process"/>
    <property type="evidence" value="ECO:0007669"/>
    <property type="project" value="InterPro"/>
</dbReference>
<proteinExistence type="inferred from homology"/>
<gene>
    <name evidence="6" type="ORF">RhiirC2_729460</name>
</gene>
<dbReference type="FunFam" id="3.40.47.10:FF:000015">
    <property type="entry name" value="3-oxoacyl-[acyl-carrier-protein] synthase, mitochondrial"/>
    <property type="match status" value="1"/>
</dbReference>
<reference evidence="6 7" key="2">
    <citation type="submission" date="2017-10" db="EMBL/GenBank/DDBJ databases">
        <title>Extensive intraspecific genome diversity in a model arbuscular mycorrhizal fungus.</title>
        <authorList>
            <person name="Chen E.C.H."/>
            <person name="Morin E."/>
            <person name="Baudet D."/>
            <person name="Noel J."/>
            <person name="Ndikumana S."/>
            <person name="Charron P."/>
            <person name="St-Onge C."/>
            <person name="Giorgi J."/>
            <person name="Grigoriev I.V."/>
            <person name="Roux C."/>
            <person name="Martin F.M."/>
            <person name="Corradi N."/>
        </authorList>
    </citation>
    <scope>NUCLEOTIDE SEQUENCE [LARGE SCALE GENOMIC DNA]</scope>
    <source>
        <strain evidence="6 7">C2</strain>
    </source>
</reference>
<dbReference type="AlphaFoldDB" id="A0A2N1NXC7"/>
<name>A0A2N1NXC7_9GLOM</name>
<dbReference type="PANTHER" id="PTHR11712">
    <property type="entry name" value="POLYKETIDE SYNTHASE-RELATED"/>
    <property type="match status" value="1"/>
</dbReference>
<dbReference type="Proteomes" id="UP000233469">
    <property type="component" value="Unassembled WGS sequence"/>
</dbReference>
<dbReference type="Pfam" id="PF02801">
    <property type="entry name" value="Ketoacyl-synt_C"/>
    <property type="match status" value="1"/>
</dbReference>
<protein>
    <recommendedName>
        <fullName evidence="2">beta-ketoacyl-[acyl-carrier-protein] synthase I</fullName>
        <ecNumber evidence="2">2.3.1.41</ecNumber>
    </recommendedName>
</protein>
<dbReference type="Pfam" id="PF00109">
    <property type="entry name" value="ketoacyl-synt"/>
    <property type="match status" value="1"/>
</dbReference>
<evidence type="ECO:0000256" key="1">
    <source>
        <dbReference type="ARBA" id="ARBA00008467"/>
    </source>
</evidence>
<evidence type="ECO:0000256" key="3">
    <source>
        <dbReference type="ARBA" id="ARBA00022679"/>
    </source>
</evidence>
<dbReference type="EMBL" id="LLXL01000079">
    <property type="protein sequence ID" value="PKK78546.1"/>
    <property type="molecule type" value="Genomic_DNA"/>
</dbReference>
<dbReference type="PROSITE" id="PS00606">
    <property type="entry name" value="KS3_1"/>
    <property type="match status" value="1"/>
</dbReference>
<dbReference type="PROSITE" id="PS52004">
    <property type="entry name" value="KS3_2"/>
    <property type="match status" value="1"/>
</dbReference>
<dbReference type="CDD" id="cd00834">
    <property type="entry name" value="KAS_I_II"/>
    <property type="match status" value="1"/>
</dbReference>
<evidence type="ECO:0000259" key="5">
    <source>
        <dbReference type="PROSITE" id="PS52004"/>
    </source>
</evidence>
<evidence type="ECO:0000313" key="7">
    <source>
        <dbReference type="Proteomes" id="UP000233469"/>
    </source>
</evidence>
<evidence type="ECO:0000256" key="4">
    <source>
        <dbReference type="RuleBase" id="RU003694"/>
    </source>
</evidence>
<dbReference type="SUPFAM" id="SSF53901">
    <property type="entry name" value="Thiolase-like"/>
    <property type="match status" value="2"/>
</dbReference>
<dbReference type="InterPro" id="IPR018201">
    <property type="entry name" value="Ketoacyl_synth_AS"/>
</dbReference>
<keyword evidence="3 4" id="KW-0808">Transferase</keyword>
<dbReference type="InterPro" id="IPR014030">
    <property type="entry name" value="Ketoacyl_synth_N"/>
</dbReference>
<dbReference type="NCBIfam" id="NF005589">
    <property type="entry name" value="PRK07314.1"/>
    <property type="match status" value="1"/>
</dbReference>
<dbReference type="GO" id="GO:0004315">
    <property type="term" value="F:3-oxoacyl-[acyl-carrier-protein] synthase activity"/>
    <property type="evidence" value="ECO:0007669"/>
    <property type="project" value="UniProtKB-EC"/>
</dbReference>